<keyword evidence="4" id="KW-0560">Oxidoreductase</keyword>
<organism evidence="6 7">
    <name type="scientific">Phaeosphaeria nodorum (strain SN15 / ATCC MYA-4574 / FGSC 10173)</name>
    <name type="common">Glume blotch fungus</name>
    <name type="synonym">Parastagonospora nodorum</name>
    <dbReference type="NCBI Taxonomy" id="321614"/>
    <lineage>
        <taxon>Eukaryota</taxon>
        <taxon>Fungi</taxon>
        <taxon>Dikarya</taxon>
        <taxon>Ascomycota</taxon>
        <taxon>Pezizomycotina</taxon>
        <taxon>Dothideomycetes</taxon>
        <taxon>Pleosporomycetidae</taxon>
        <taxon>Pleosporales</taxon>
        <taxon>Pleosporineae</taxon>
        <taxon>Phaeosphaeriaceae</taxon>
        <taxon>Parastagonospora</taxon>
    </lineage>
</organism>
<dbReference type="GO" id="GO:0050660">
    <property type="term" value="F:flavin adenine dinucleotide binding"/>
    <property type="evidence" value="ECO:0007669"/>
    <property type="project" value="InterPro"/>
</dbReference>
<dbReference type="VEuPathDB" id="FungiDB:JI435_034150"/>
<keyword evidence="3" id="KW-0274">FAD</keyword>
<dbReference type="InterPro" id="IPR020946">
    <property type="entry name" value="Flavin_mOase-like"/>
</dbReference>
<evidence type="ECO:0000313" key="7">
    <source>
        <dbReference type="Proteomes" id="UP000663193"/>
    </source>
</evidence>
<name>A0A7U2EUR0_PHANO</name>
<proteinExistence type="inferred from homology"/>
<dbReference type="PANTHER" id="PTHR23023">
    <property type="entry name" value="DIMETHYLANILINE MONOOXYGENASE"/>
    <property type="match status" value="1"/>
</dbReference>
<gene>
    <name evidence="6" type="ORF">JI435_034150</name>
</gene>
<dbReference type="PRINTS" id="PR00411">
    <property type="entry name" value="PNDRDTASEI"/>
</dbReference>
<protein>
    <recommendedName>
        <fullName evidence="5">DUF6314 domain-containing protein</fullName>
    </recommendedName>
</protein>
<feature type="domain" description="DUF6314" evidence="5">
    <location>
        <begin position="602"/>
        <end position="758"/>
    </location>
</feature>
<evidence type="ECO:0000256" key="3">
    <source>
        <dbReference type="ARBA" id="ARBA00022827"/>
    </source>
</evidence>
<dbReference type="InterPro" id="IPR036188">
    <property type="entry name" value="FAD/NAD-bd_sf"/>
</dbReference>
<dbReference type="GO" id="GO:0004499">
    <property type="term" value="F:N,N-dimethylaniline monooxygenase activity"/>
    <property type="evidence" value="ECO:0007669"/>
    <property type="project" value="InterPro"/>
</dbReference>
<evidence type="ECO:0000256" key="1">
    <source>
        <dbReference type="ARBA" id="ARBA00009183"/>
    </source>
</evidence>
<reference evidence="7" key="1">
    <citation type="journal article" date="2021" name="BMC Genomics">
        <title>Chromosome-level genome assembly and manually-curated proteome of model necrotroph Parastagonospora nodorum Sn15 reveals a genome-wide trove of candidate effector homologs, and redundancy of virulence-related functions within an accessory chromosome.</title>
        <authorList>
            <person name="Bertazzoni S."/>
            <person name="Jones D.A.B."/>
            <person name="Phan H.T."/>
            <person name="Tan K.-C."/>
            <person name="Hane J.K."/>
        </authorList>
    </citation>
    <scope>NUCLEOTIDE SEQUENCE [LARGE SCALE GENOMIC DNA]</scope>
    <source>
        <strain evidence="7">SN15 / ATCC MYA-4574 / FGSC 10173)</strain>
    </source>
</reference>
<dbReference type="Proteomes" id="UP000663193">
    <property type="component" value="Chromosome 3"/>
</dbReference>
<comment type="similarity">
    <text evidence="1">Belongs to the FMO family.</text>
</comment>
<evidence type="ECO:0000313" key="6">
    <source>
        <dbReference type="EMBL" id="QRC93171.1"/>
    </source>
</evidence>
<dbReference type="Gene3D" id="3.50.50.60">
    <property type="entry name" value="FAD/NAD(P)-binding domain"/>
    <property type="match status" value="1"/>
</dbReference>
<keyword evidence="7" id="KW-1185">Reference proteome</keyword>
<evidence type="ECO:0000259" key="5">
    <source>
        <dbReference type="Pfam" id="PF19834"/>
    </source>
</evidence>
<dbReference type="FunFam" id="3.50.50.60:FF:000580">
    <property type="entry name" value="Flavin-containing monooxygenase"/>
    <property type="match status" value="1"/>
</dbReference>
<accession>A0A7U2EUR0</accession>
<dbReference type="AlphaFoldDB" id="A0A7U2EUR0"/>
<dbReference type="PRINTS" id="PR00368">
    <property type="entry name" value="FADPNR"/>
</dbReference>
<dbReference type="Pfam" id="PF19834">
    <property type="entry name" value="DUF6314"/>
    <property type="match status" value="1"/>
</dbReference>
<dbReference type="GO" id="GO:0050661">
    <property type="term" value="F:NADP binding"/>
    <property type="evidence" value="ECO:0007669"/>
    <property type="project" value="InterPro"/>
</dbReference>
<dbReference type="Pfam" id="PF00743">
    <property type="entry name" value="FMO-like"/>
    <property type="match status" value="1"/>
</dbReference>
<dbReference type="OrthoDB" id="66881at2759"/>
<sequence>MALNNTRSVCVVGAGPAGLVAAKTFLQTGGYAVTVFEAADRVGGMWRGRPGEYGDKCDPGMRTNLSRFTVAFSDLSWPSVDLSDPVTGSPAASSTPMFPKAWQVGRYLENYAERLRIFNHITFNTKVVSAHLQDGSMSWNVVCVDTLTDQRTHHTFDYLVVASGFFDHPMPKDFFDDSNLSLETHPAKGEHPRHYQHSSRFRTLPGLTDRAGKIAVIGGGISGAEAAAQAAMQISSAKFSPGAKGIHANSEIYHIINRPFYCMPRYLPQDPDDRTHTGSNPAPHFLPLDMVLYNLSRRGGGGEISAAIATVPPEKAAKGHEFLRSVIGSDQSDLGHSTLVYDDDQMQYPAYTGITDTYTEFVRSGVIVPVQGFVSKVSERDADLEGFKIGIAPKAPWKIVDCSRGDPCEHVYASAIIEATGYSSSIEYLRDCKPLIASAYDSECPRIPLKLSRGCVFAKEVPTLGFVGFYEGPYWSVMEQQARLLVETWTSETPEIARNRVGKIFQTDDAENMRAAIKVKSLQVPQFWQADYVGLVEDFARHTGVVRNDSTFGDGTGPVFAARYCGDSRNEQALAVVAEVAELIKTSQSHARFVAAAVFRGMQGVWTISRKIGSHKHGISGGSFEGTAHFHPRFPSDATYAAEYLYIEDGSFVMETGLSFPATRRYIYRYNEVTDKISAWFTEDDGETVGRLFNTWDFEEPSSSFVGWVARGHHWCDPDTYKATCEFRFKAATLEGFSIEYDVEGPNKDYTHHSKYVRP</sequence>
<dbReference type="InterPro" id="IPR050346">
    <property type="entry name" value="FMO-like"/>
</dbReference>
<dbReference type="SUPFAM" id="SSF51905">
    <property type="entry name" value="FAD/NAD(P)-binding domain"/>
    <property type="match status" value="1"/>
</dbReference>
<keyword evidence="2" id="KW-0285">Flavoprotein</keyword>
<dbReference type="InterPro" id="IPR045632">
    <property type="entry name" value="DUF6314"/>
</dbReference>
<dbReference type="EMBL" id="CP069025">
    <property type="protein sequence ID" value="QRC93171.1"/>
    <property type="molecule type" value="Genomic_DNA"/>
</dbReference>
<evidence type="ECO:0000256" key="2">
    <source>
        <dbReference type="ARBA" id="ARBA00022630"/>
    </source>
</evidence>
<evidence type="ECO:0000256" key="4">
    <source>
        <dbReference type="ARBA" id="ARBA00023002"/>
    </source>
</evidence>